<dbReference type="EMBL" id="MN740595">
    <property type="protein sequence ID" value="QHS78244.1"/>
    <property type="molecule type" value="Genomic_DNA"/>
</dbReference>
<accession>A0A6C0AEQ7</accession>
<sequence>MCFYEKVSERKVTDRNGNIIIKNTECKCSIFENDDVEFKGYSIFCISIGSSTSEDGTFHGIQTLCCISLGTYHYNDNSSFYGLNICCIPIGVCYYDKNKDQYLSKV</sequence>
<evidence type="ECO:0000313" key="1">
    <source>
        <dbReference type="EMBL" id="QHS78244.1"/>
    </source>
</evidence>
<organism evidence="1">
    <name type="scientific">viral metagenome</name>
    <dbReference type="NCBI Taxonomy" id="1070528"/>
    <lineage>
        <taxon>unclassified sequences</taxon>
        <taxon>metagenomes</taxon>
        <taxon>organismal metagenomes</taxon>
    </lineage>
</organism>
<proteinExistence type="predicted"/>
<name>A0A6C0AEQ7_9ZZZZ</name>
<dbReference type="AlphaFoldDB" id="A0A6C0AEQ7"/>
<protein>
    <submittedName>
        <fullName evidence="1">Uncharacterized protein</fullName>
    </submittedName>
</protein>
<reference evidence="1" key="1">
    <citation type="journal article" date="2020" name="Nature">
        <title>Giant virus diversity and host interactions through global metagenomics.</title>
        <authorList>
            <person name="Schulz F."/>
            <person name="Roux S."/>
            <person name="Paez-Espino D."/>
            <person name="Jungbluth S."/>
            <person name="Walsh D.A."/>
            <person name="Denef V.J."/>
            <person name="McMahon K.D."/>
            <person name="Konstantinidis K.T."/>
            <person name="Eloe-Fadrosh E.A."/>
            <person name="Kyrpides N.C."/>
            <person name="Woyke T."/>
        </authorList>
    </citation>
    <scope>NUCLEOTIDE SEQUENCE</scope>
    <source>
        <strain evidence="1">GVMAG-S-1021933-23</strain>
    </source>
</reference>